<protein>
    <recommendedName>
        <fullName evidence="1">HNH nuclease domain-containing protein</fullName>
    </recommendedName>
</protein>
<dbReference type="Proteomes" id="UP000812287">
    <property type="component" value="Unassembled WGS sequence"/>
</dbReference>
<dbReference type="Pfam" id="PF13391">
    <property type="entry name" value="HNH_2"/>
    <property type="match status" value="1"/>
</dbReference>
<feature type="domain" description="HNH nuclease" evidence="1">
    <location>
        <begin position="61"/>
        <end position="91"/>
    </location>
</feature>
<keyword evidence="3" id="KW-1185">Reference proteome</keyword>
<comment type="caution">
    <text evidence="2">The sequence shown here is derived from an EMBL/GenBank/DDBJ whole genome shotgun (WGS) entry which is preliminary data.</text>
</comment>
<proteinExistence type="predicted"/>
<accession>A0A9P7VP83</accession>
<reference evidence="2" key="1">
    <citation type="submission" date="2020-11" db="EMBL/GenBank/DDBJ databases">
        <title>Adaptations for nitrogen fixation in a non-lichenized fungal sporocarp promotes dispersal by wood-feeding termites.</title>
        <authorList>
            <consortium name="DOE Joint Genome Institute"/>
            <person name="Koch R.A."/>
            <person name="Yoon G."/>
            <person name="Arayal U."/>
            <person name="Lail K."/>
            <person name="Amirebrahimi M."/>
            <person name="Labutti K."/>
            <person name="Lipzen A."/>
            <person name="Riley R."/>
            <person name="Barry K."/>
            <person name="Henrissat B."/>
            <person name="Grigoriev I.V."/>
            <person name="Herr J.R."/>
            <person name="Aime M.C."/>
        </authorList>
    </citation>
    <scope>NUCLEOTIDE SEQUENCE</scope>
    <source>
        <strain evidence="2">MCA 3950</strain>
    </source>
</reference>
<gene>
    <name evidence="2" type="ORF">BT62DRAFT_1008293</name>
</gene>
<evidence type="ECO:0000259" key="1">
    <source>
        <dbReference type="Pfam" id="PF13391"/>
    </source>
</evidence>
<dbReference type="GeneID" id="66099716"/>
<sequence>MRKQVLRREGFRCPLTGVAESGHDLLPPERTKLLCALSVDFVCKPNYFGQVTWDILRNYMAAPPEELNDPSNWIAFETNIHTHFDTFRLSLKKTERNDLWDTVGRLVASTYF</sequence>
<evidence type="ECO:0000313" key="3">
    <source>
        <dbReference type="Proteomes" id="UP000812287"/>
    </source>
</evidence>
<evidence type="ECO:0000313" key="2">
    <source>
        <dbReference type="EMBL" id="KAG7444087.1"/>
    </source>
</evidence>
<dbReference type="RefSeq" id="XP_043037587.1">
    <property type="nucleotide sequence ID" value="XM_043177429.1"/>
</dbReference>
<dbReference type="EMBL" id="MU250541">
    <property type="protein sequence ID" value="KAG7444087.1"/>
    <property type="molecule type" value="Genomic_DNA"/>
</dbReference>
<dbReference type="InterPro" id="IPR003615">
    <property type="entry name" value="HNH_nuc"/>
</dbReference>
<dbReference type="AlphaFoldDB" id="A0A9P7VP83"/>
<dbReference type="OrthoDB" id="2104739at2759"/>
<organism evidence="2 3">
    <name type="scientific">Guyanagaster necrorhizus</name>
    <dbReference type="NCBI Taxonomy" id="856835"/>
    <lineage>
        <taxon>Eukaryota</taxon>
        <taxon>Fungi</taxon>
        <taxon>Dikarya</taxon>
        <taxon>Basidiomycota</taxon>
        <taxon>Agaricomycotina</taxon>
        <taxon>Agaricomycetes</taxon>
        <taxon>Agaricomycetidae</taxon>
        <taxon>Agaricales</taxon>
        <taxon>Marasmiineae</taxon>
        <taxon>Physalacriaceae</taxon>
        <taxon>Guyanagaster</taxon>
    </lineage>
</organism>
<name>A0A9P7VP83_9AGAR</name>